<dbReference type="SUPFAM" id="SSF52833">
    <property type="entry name" value="Thioredoxin-like"/>
    <property type="match status" value="1"/>
</dbReference>
<protein>
    <recommendedName>
        <fullName evidence="3">DSBA-like thioredoxin domain protein</fullName>
    </recommendedName>
</protein>
<dbReference type="Proteomes" id="UP000589351">
    <property type="component" value="Unassembled WGS sequence"/>
</dbReference>
<name>A0A6V7RNA9_9STAP</name>
<gene>
    <name evidence="1" type="ORF">JEODO184_01778</name>
</gene>
<dbReference type="AlphaFoldDB" id="A0A6V7RNA9"/>
<evidence type="ECO:0000313" key="1">
    <source>
        <dbReference type="EMBL" id="CAD2079869.1"/>
    </source>
</evidence>
<evidence type="ECO:0000313" key="2">
    <source>
        <dbReference type="Proteomes" id="UP000589351"/>
    </source>
</evidence>
<proteinExistence type="predicted"/>
<comment type="caution">
    <text evidence="1">The sequence shown here is derived from an EMBL/GenBank/DDBJ whole genome shotgun (WGS) entry which is preliminary data.</text>
</comment>
<dbReference type="InterPro" id="IPR036249">
    <property type="entry name" value="Thioredoxin-like_sf"/>
</dbReference>
<evidence type="ECO:0008006" key="3">
    <source>
        <dbReference type="Google" id="ProtNLM"/>
    </source>
</evidence>
<organism evidence="1 2">
    <name type="scientific">Jeotgalicoccus meleagridis</name>
    <dbReference type="NCBI Taxonomy" id="2759181"/>
    <lineage>
        <taxon>Bacteria</taxon>
        <taxon>Bacillati</taxon>
        <taxon>Bacillota</taxon>
        <taxon>Bacilli</taxon>
        <taxon>Bacillales</taxon>
        <taxon>Staphylococcaceae</taxon>
        <taxon>Jeotgalicoccus</taxon>
    </lineage>
</organism>
<dbReference type="EMBL" id="CAJEWD010000008">
    <property type="protein sequence ID" value="CAD2079869.1"/>
    <property type="molecule type" value="Genomic_DNA"/>
</dbReference>
<dbReference type="Gene3D" id="3.40.30.10">
    <property type="entry name" value="Glutaredoxin"/>
    <property type="match status" value="1"/>
</dbReference>
<keyword evidence="2" id="KW-1185">Reference proteome</keyword>
<accession>A0A6V7RNA9</accession>
<sequence>MSKNKNDDMLVMEPTNHLVEIYYFFDPFSKECIAMEPIINKLLIEYRDHVSIKKVLAPSLSVLTKCQAQSTSNKDNVALAYKAAEIQGRSKARAFIRYIFNRISPKNSICTQEMIDDSARLAGIDITTFHQDLQSPNLDTMLKYDLAVYREMDVESLPTMVFFSGDVHEEGVKVEGSYPYHIYTYIINELLNIEIEKKQLPSILEYIRAYEFVSFDELKTIFEWRAGLLLNELKKLRLQRLIEVINVDNQDFYQMKSTKESLQHKH</sequence>
<reference evidence="1 2" key="1">
    <citation type="submission" date="2020-07" db="EMBL/GenBank/DDBJ databases">
        <authorList>
            <person name="Criscuolo A."/>
        </authorList>
    </citation>
    <scope>NUCLEOTIDE SEQUENCE [LARGE SCALE GENOMIC DNA]</scope>
    <source>
        <strain evidence="1">CIP111649</strain>
    </source>
</reference>
<dbReference type="Pfam" id="PF13743">
    <property type="entry name" value="Thioredoxin_5"/>
    <property type="match status" value="1"/>
</dbReference>